<keyword evidence="3" id="KW-0238">DNA-binding</keyword>
<dbReference type="Gene3D" id="3.40.190.290">
    <property type="match status" value="1"/>
</dbReference>
<dbReference type="Proteomes" id="UP000237082">
    <property type="component" value="Unassembled WGS sequence"/>
</dbReference>
<organism evidence="6 7">
    <name type="scientific">Chromobacterium alticapitis</name>
    <dbReference type="NCBI Taxonomy" id="2073169"/>
    <lineage>
        <taxon>Bacteria</taxon>
        <taxon>Pseudomonadati</taxon>
        <taxon>Pseudomonadota</taxon>
        <taxon>Betaproteobacteria</taxon>
        <taxon>Neisseriales</taxon>
        <taxon>Chromobacteriaceae</taxon>
        <taxon>Chromobacterium</taxon>
    </lineage>
</organism>
<evidence type="ECO:0000256" key="1">
    <source>
        <dbReference type="ARBA" id="ARBA00009437"/>
    </source>
</evidence>
<gene>
    <name evidence="6" type="ORF">C2I19_04270</name>
</gene>
<dbReference type="Pfam" id="PF00126">
    <property type="entry name" value="HTH_1"/>
    <property type="match status" value="1"/>
</dbReference>
<dbReference type="PRINTS" id="PR00039">
    <property type="entry name" value="HTHLYSR"/>
</dbReference>
<accession>A0A2S5DJW0</accession>
<keyword evidence="2" id="KW-0805">Transcription regulation</keyword>
<evidence type="ECO:0000256" key="3">
    <source>
        <dbReference type="ARBA" id="ARBA00023125"/>
    </source>
</evidence>
<dbReference type="PANTHER" id="PTHR30126:SF40">
    <property type="entry name" value="HTH-TYPE TRANSCRIPTIONAL REGULATOR GLTR"/>
    <property type="match status" value="1"/>
</dbReference>
<proteinExistence type="inferred from homology"/>
<dbReference type="GO" id="GO:0000976">
    <property type="term" value="F:transcription cis-regulatory region binding"/>
    <property type="evidence" value="ECO:0007669"/>
    <property type="project" value="TreeGrafter"/>
</dbReference>
<keyword evidence="7" id="KW-1185">Reference proteome</keyword>
<evidence type="ECO:0000313" key="7">
    <source>
        <dbReference type="Proteomes" id="UP000237082"/>
    </source>
</evidence>
<comment type="caution">
    <text evidence="6">The sequence shown here is derived from an EMBL/GenBank/DDBJ whole genome shotgun (WGS) entry which is preliminary data.</text>
</comment>
<sequence>MELDELRIFQAVLQEESVTRAAQRLHRVQSNVTTRLRQLEDKLGVALFLREGKRLIPTDAAWRLGDYAERLLALSEEAGQAVADGEPRGRLRLGSMESTAGARLAPPLAAYHRRYPEVQLELQTGVSRDLILAVREGKLDAALVSGAFGDERLEEVPVFEETMVLIAAAGRDALTLERLADSTLLAFGNGCAYRQRLEFWLQEQGLQPRRIVEMGSYHAMLGCVACGMGLAMLPQSLLDSMPLLAAQVSIHPLPDDLRLSRTMLVRRRGVRHPALDALLDTLRPAGDAALAPAQAPSIPARGAMH</sequence>
<dbReference type="PROSITE" id="PS50931">
    <property type="entry name" value="HTH_LYSR"/>
    <property type="match status" value="1"/>
</dbReference>
<evidence type="ECO:0000256" key="4">
    <source>
        <dbReference type="ARBA" id="ARBA00023163"/>
    </source>
</evidence>
<evidence type="ECO:0000256" key="2">
    <source>
        <dbReference type="ARBA" id="ARBA00023015"/>
    </source>
</evidence>
<dbReference type="EMBL" id="PQWB01000017">
    <property type="protein sequence ID" value="POZ63311.1"/>
    <property type="molecule type" value="Genomic_DNA"/>
</dbReference>
<dbReference type="OrthoDB" id="464481at2"/>
<reference evidence="7" key="1">
    <citation type="submission" date="2018-02" db="EMBL/GenBank/DDBJ databases">
        <authorList>
            <person name="O'Hara-Hanley K."/>
            <person name="Soby S."/>
        </authorList>
    </citation>
    <scope>NUCLEOTIDE SEQUENCE [LARGE SCALE GENOMIC DNA]</scope>
    <source>
        <strain evidence="7">MWU14-2602</strain>
    </source>
</reference>
<dbReference type="PANTHER" id="PTHR30126">
    <property type="entry name" value="HTH-TYPE TRANSCRIPTIONAL REGULATOR"/>
    <property type="match status" value="1"/>
</dbReference>
<protein>
    <submittedName>
        <fullName evidence="6">LysR family transcriptional regulator</fullName>
    </submittedName>
</protein>
<keyword evidence="4" id="KW-0804">Transcription</keyword>
<dbReference type="InterPro" id="IPR000847">
    <property type="entry name" value="LysR_HTH_N"/>
</dbReference>
<comment type="similarity">
    <text evidence="1">Belongs to the LysR transcriptional regulatory family.</text>
</comment>
<dbReference type="InterPro" id="IPR005119">
    <property type="entry name" value="LysR_subst-bd"/>
</dbReference>
<dbReference type="GO" id="GO:0003700">
    <property type="term" value="F:DNA-binding transcription factor activity"/>
    <property type="evidence" value="ECO:0007669"/>
    <property type="project" value="InterPro"/>
</dbReference>
<dbReference type="RefSeq" id="WP_103901754.1">
    <property type="nucleotide sequence ID" value="NZ_PQWB01000017.1"/>
</dbReference>
<dbReference type="SUPFAM" id="SSF46785">
    <property type="entry name" value="Winged helix' DNA-binding domain"/>
    <property type="match status" value="1"/>
</dbReference>
<name>A0A2S5DJW0_9NEIS</name>
<dbReference type="SUPFAM" id="SSF53850">
    <property type="entry name" value="Periplasmic binding protein-like II"/>
    <property type="match status" value="1"/>
</dbReference>
<dbReference type="Pfam" id="PF03466">
    <property type="entry name" value="LysR_substrate"/>
    <property type="match status" value="1"/>
</dbReference>
<evidence type="ECO:0000313" key="6">
    <source>
        <dbReference type="EMBL" id="POZ63311.1"/>
    </source>
</evidence>
<dbReference type="AlphaFoldDB" id="A0A2S5DJW0"/>
<dbReference type="CDD" id="cd08442">
    <property type="entry name" value="PBP2_YofA_SoxR_like"/>
    <property type="match status" value="1"/>
</dbReference>
<evidence type="ECO:0000259" key="5">
    <source>
        <dbReference type="PROSITE" id="PS50931"/>
    </source>
</evidence>
<dbReference type="Gene3D" id="1.10.10.10">
    <property type="entry name" value="Winged helix-like DNA-binding domain superfamily/Winged helix DNA-binding domain"/>
    <property type="match status" value="1"/>
</dbReference>
<dbReference type="InterPro" id="IPR036390">
    <property type="entry name" value="WH_DNA-bd_sf"/>
</dbReference>
<dbReference type="InterPro" id="IPR036388">
    <property type="entry name" value="WH-like_DNA-bd_sf"/>
</dbReference>
<feature type="domain" description="HTH lysR-type" evidence="5">
    <location>
        <begin position="1"/>
        <end position="58"/>
    </location>
</feature>